<dbReference type="Pfam" id="PF01636">
    <property type="entry name" value="APH"/>
    <property type="match status" value="1"/>
</dbReference>
<feature type="domain" description="Aminoglycoside phosphotransferase" evidence="1">
    <location>
        <begin position="98"/>
        <end position="287"/>
    </location>
</feature>
<dbReference type="InterPro" id="IPR002575">
    <property type="entry name" value="Aminoglycoside_PTrfase"/>
</dbReference>
<comment type="caution">
    <text evidence="2">The sequence shown here is derived from an EMBL/GenBank/DDBJ whole genome shotgun (WGS) entry which is preliminary data.</text>
</comment>
<dbReference type="Gene3D" id="3.90.1200.10">
    <property type="match status" value="1"/>
</dbReference>
<dbReference type="SUPFAM" id="SSF56112">
    <property type="entry name" value="Protein kinase-like (PK-like)"/>
    <property type="match status" value="1"/>
</dbReference>
<dbReference type="InterPro" id="IPR011009">
    <property type="entry name" value="Kinase-like_dom_sf"/>
</dbReference>
<dbReference type="EMBL" id="WJHE01000270">
    <property type="protein sequence ID" value="MST32324.1"/>
    <property type="molecule type" value="Genomic_DNA"/>
</dbReference>
<reference evidence="2 3" key="1">
    <citation type="submission" date="2019-11" db="EMBL/GenBank/DDBJ databases">
        <title>Acidiferrimicrobium australis gen. nov., sp. nov., an acidophilic and obligately heterotrophic, member of the Actinobacteria that catalyses dissimilatory oxido- reduction of iron isolated from metal-rich acidic water in Chile.</title>
        <authorList>
            <person name="Gonzalez D."/>
            <person name="Huber K."/>
            <person name="Hedrich S."/>
            <person name="Rojas-Villalobos C."/>
            <person name="Quatrini R."/>
            <person name="Dinamarca M.A."/>
            <person name="Schwarz A."/>
            <person name="Canales C."/>
            <person name="Nancucheo I."/>
        </authorList>
    </citation>
    <scope>NUCLEOTIDE SEQUENCE [LARGE SCALE GENOMIC DNA]</scope>
    <source>
        <strain evidence="2 3">USS-CCA1</strain>
    </source>
</reference>
<evidence type="ECO:0000313" key="2">
    <source>
        <dbReference type="EMBL" id="MST32324.1"/>
    </source>
</evidence>
<proteinExistence type="predicted"/>
<evidence type="ECO:0000259" key="1">
    <source>
        <dbReference type="Pfam" id="PF01636"/>
    </source>
</evidence>
<accession>A0ABW9QR69</accession>
<gene>
    <name evidence="2" type="ORF">GHK86_06250</name>
</gene>
<organism evidence="2 3">
    <name type="scientific">Acidiferrimicrobium australe</name>
    <dbReference type="NCBI Taxonomy" id="2664430"/>
    <lineage>
        <taxon>Bacteria</taxon>
        <taxon>Bacillati</taxon>
        <taxon>Actinomycetota</taxon>
        <taxon>Acidimicrobiia</taxon>
        <taxon>Acidimicrobiales</taxon>
        <taxon>Acidimicrobiaceae</taxon>
        <taxon>Acidiferrimicrobium</taxon>
    </lineage>
</organism>
<dbReference type="Proteomes" id="UP000437736">
    <property type="component" value="Unassembled WGS sequence"/>
</dbReference>
<sequence length="389" mass="41483">MASFAWSGASRTSRRGVVAHLSPAYLLGRLVGRRVPVVRGVSRLRVRAPGWAWHLVESATLRAGDDAGRMPSPEELDALLAEAGVVGTLAGVTELPSSSGLAVAVLAVEDPARELVLKVAVEPQAVAELRADASVRSRLSEDRRAGEWGRLLPHVLASSLDRSPATSLEQRIAGIGGAALMVGAGPTWRRAYDSAAAAIVELHSRTSEHVRVDADRLRAWVDDPVAVLDGVFAAGGWQRVALRRLQEEISRSLTGRSIAVGWTHGDYSPGNLIFSPGGELAGVVDWGAGSPEGLLQVDTATLGLTTAMLRRRREFGDVVMGALQEAQPAPGGGIGRRPPAGPLSWREAVLLAWLRHVTLNLTKTQRYRRRDVWRAVNVDGVLSVVTRGA</sequence>
<keyword evidence="3" id="KW-1185">Reference proteome</keyword>
<evidence type="ECO:0000313" key="3">
    <source>
        <dbReference type="Proteomes" id="UP000437736"/>
    </source>
</evidence>
<name>A0ABW9QR69_9ACTN</name>
<protein>
    <submittedName>
        <fullName evidence="2">Phosphotransferase</fullName>
    </submittedName>
</protein>